<comment type="similarity">
    <text evidence="5">Belongs to the eIF-3 subunit K family.</text>
</comment>
<dbReference type="GO" id="GO:0043022">
    <property type="term" value="F:ribosome binding"/>
    <property type="evidence" value="ECO:0007669"/>
    <property type="project" value="InterPro"/>
</dbReference>
<dbReference type="InterPro" id="IPR036390">
    <property type="entry name" value="WH_DNA-bd_sf"/>
</dbReference>
<dbReference type="InterPro" id="IPR033464">
    <property type="entry name" value="CSN8_PSD8_EIF3K"/>
</dbReference>
<comment type="function">
    <text evidence="5">Component of the eukaryotic translation initiation factor 3 (eIF-3) complex, which is involved in protein synthesis of a specialized repertoire of mRNAs and, together with other initiation factors, stimulates binding of mRNA and methionyl-tRNAi to the 40S ribosome. The eIF-3 complex specifically targets and initiates translation of a subset of mRNAs involved in cell proliferation.</text>
</comment>
<sequence length="216" mass="24922">MAETMRLEIASMLQGIERYNPDNLQKLERYVELQAQENTYDLEANLSVLRLYQFGPNFYRSDIVNLILLKAMTNLPHTDFVLCKCLLTQDRLEEPQVSRVMVLADLLETCNFKKFWEEMAKCGDLIIAVQGFEDSIRKFVAHVVNITYQTIEVPVLKELMGNLSEQALKQWIVKCGWKDLGNGRVFITPQEDLVKTKNITEKVEFENVAGIMAHCI</sequence>
<evidence type="ECO:0000256" key="4">
    <source>
        <dbReference type="ARBA" id="ARBA00057041"/>
    </source>
</evidence>
<name>A0A4Y7NJ21_9CRUS</name>
<dbReference type="GO" id="GO:0001732">
    <property type="term" value="P:formation of cytoplasmic translation initiation complex"/>
    <property type="evidence" value="ECO:0007669"/>
    <property type="project" value="UniProtKB-UniRule"/>
</dbReference>
<dbReference type="PANTHER" id="PTHR13022:SF0">
    <property type="entry name" value="EUKARYOTIC TRANSLATION INITIATION FACTOR 3 SUBUNIT K"/>
    <property type="match status" value="1"/>
</dbReference>
<keyword evidence="1 5" id="KW-0963">Cytoplasm</keyword>
<dbReference type="SUPFAM" id="SSF46785">
    <property type="entry name" value="Winged helix' DNA-binding domain"/>
    <property type="match status" value="1"/>
</dbReference>
<dbReference type="GO" id="GO:0016282">
    <property type="term" value="C:eukaryotic 43S preinitiation complex"/>
    <property type="evidence" value="ECO:0007669"/>
    <property type="project" value="UniProtKB-UniRule"/>
</dbReference>
<dbReference type="FunFam" id="1.10.10.10:FF:000212">
    <property type="entry name" value="Eukaryotic translation initiation factor 3 subunit K"/>
    <property type="match status" value="1"/>
</dbReference>
<evidence type="ECO:0000256" key="5">
    <source>
        <dbReference type="HAMAP-Rule" id="MF_03010"/>
    </source>
</evidence>
<protein>
    <recommendedName>
        <fullName evidence="5">Eukaryotic translation initiation factor 3 subunit K</fullName>
        <shortName evidence="5">eIF3k</shortName>
    </recommendedName>
    <alternativeName>
        <fullName evidence="5">eIF-3 p25</fullName>
    </alternativeName>
</protein>
<dbReference type="FunFam" id="1.25.40.250:FF:000001">
    <property type="entry name" value="Eukaryotic translation initiation factor 3 subunit K"/>
    <property type="match status" value="1"/>
</dbReference>
<keyword evidence="2 5" id="KW-0396">Initiation factor</keyword>
<dbReference type="AlphaFoldDB" id="A0A4Y7NJ21"/>
<dbReference type="Pfam" id="PF10075">
    <property type="entry name" value="CSN8_PSD8_EIF3K"/>
    <property type="match status" value="1"/>
</dbReference>
<dbReference type="InterPro" id="IPR016024">
    <property type="entry name" value="ARM-type_fold"/>
</dbReference>
<keyword evidence="3 5" id="KW-0648">Protein biosynthesis</keyword>
<dbReference type="InterPro" id="IPR016020">
    <property type="entry name" value="Transl_init_fac_sub12_N_euk"/>
</dbReference>
<organism evidence="7">
    <name type="scientific">Moina brachiata</name>
    <dbReference type="NCBI Taxonomy" id="675436"/>
    <lineage>
        <taxon>Eukaryota</taxon>
        <taxon>Metazoa</taxon>
        <taxon>Ecdysozoa</taxon>
        <taxon>Arthropoda</taxon>
        <taxon>Crustacea</taxon>
        <taxon>Branchiopoda</taxon>
        <taxon>Diplostraca</taxon>
        <taxon>Cladocera</taxon>
        <taxon>Anomopoda</taxon>
        <taxon>Moinidae</taxon>
        <taxon>Moina</taxon>
    </lineage>
</organism>
<dbReference type="Gene3D" id="1.10.10.10">
    <property type="entry name" value="Winged helix-like DNA-binding domain superfamily/Winged helix DNA-binding domain"/>
    <property type="match status" value="1"/>
</dbReference>
<dbReference type="PANTHER" id="PTHR13022">
    <property type="entry name" value="EUKARYOTIC TRANSLATION INITIATION FACTOR 3 SUBUNIT 11"/>
    <property type="match status" value="1"/>
</dbReference>
<evidence type="ECO:0000256" key="1">
    <source>
        <dbReference type="ARBA" id="ARBA00022490"/>
    </source>
</evidence>
<dbReference type="PROSITE" id="PS50250">
    <property type="entry name" value="PCI"/>
    <property type="match status" value="1"/>
</dbReference>
<dbReference type="InterPro" id="IPR036388">
    <property type="entry name" value="WH-like_DNA-bd_sf"/>
</dbReference>
<evidence type="ECO:0000313" key="7">
    <source>
        <dbReference type="EMBL" id="SVE93221.1"/>
    </source>
</evidence>
<comment type="subcellular location">
    <subcellularLocation>
        <location evidence="5">Cytoplasm</location>
    </subcellularLocation>
</comment>
<evidence type="ECO:0000256" key="2">
    <source>
        <dbReference type="ARBA" id="ARBA00022540"/>
    </source>
</evidence>
<dbReference type="GO" id="GO:0003743">
    <property type="term" value="F:translation initiation factor activity"/>
    <property type="evidence" value="ECO:0007669"/>
    <property type="project" value="UniProtKB-UniRule"/>
</dbReference>
<dbReference type="InterPro" id="IPR009374">
    <property type="entry name" value="eIF3k"/>
</dbReference>
<dbReference type="SUPFAM" id="SSF48371">
    <property type="entry name" value="ARM repeat"/>
    <property type="match status" value="1"/>
</dbReference>
<gene>
    <name evidence="7" type="primary">EOG090X0BWZ</name>
</gene>
<proteinExistence type="evidence at transcript level"/>
<feature type="domain" description="PCI" evidence="6">
    <location>
        <begin position="40"/>
        <end position="202"/>
    </location>
</feature>
<dbReference type="GO" id="GO:0003723">
    <property type="term" value="F:RNA binding"/>
    <property type="evidence" value="ECO:0007669"/>
    <property type="project" value="UniProtKB-UniRule"/>
</dbReference>
<dbReference type="GO" id="GO:0006446">
    <property type="term" value="P:regulation of translational initiation"/>
    <property type="evidence" value="ECO:0007669"/>
    <property type="project" value="InterPro"/>
</dbReference>
<comment type="subunit">
    <text evidence="5">Component of the eukaryotic translation initiation factor 3 (eIF-3) complex.</text>
</comment>
<dbReference type="HAMAP" id="MF_03010">
    <property type="entry name" value="eIF3k"/>
    <property type="match status" value="1"/>
</dbReference>
<evidence type="ECO:0000256" key="3">
    <source>
        <dbReference type="ARBA" id="ARBA00022917"/>
    </source>
</evidence>
<dbReference type="GO" id="GO:0005852">
    <property type="term" value="C:eukaryotic translation initiation factor 3 complex"/>
    <property type="evidence" value="ECO:0007669"/>
    <property type="project" value="UniProtKB-UniRule"/>
</dbReference>
<dbReference type="InterPro" id="IPR000717">
    <property type="entry name" value="PCI_dom"/>
</dbReference>
<comment type="function">
    <text evidence="4">Component of the eukaryotic translation initiation factor 3 (eIF-3) complex, which is required for several steps in the initiation of protein synthesis. The eIF-3 complex associates with the 40S ribosome and facilitates the recruitment of eIF-1, eIF-1A, eIF-2:GTP:methionyl-tRNAi and eIF-5 to form the 43S pre-initiation complex (43S PIC). The eIF-3 complex stimulates mRNA recruitment to the 43S PIC and scanning of the mRNA for AUG recognition. The eIF-3 complex is also required for disassembly and recycling of post-termination ribosomal complexes and subsequently prevents premature joining of the 40S and 60S ribosomal subunits prior to initiation. The eIF-3 complex specifically targets and initiates translation of a subset of mRNAs involved in cell proliferation, including cell cycling, differentiation and apoptosis, and uses different modes of RNA stem-loop binding to exert either translational activation or repression.</text>
</comment>
<dbReference type="GO" id="GO:0033290">
    <property type="term" value="C:eukaryotic 48S preinitiation complex"/>
    <property type="evidence" value="ECO:0007669"/>
    <property type="project" value="UniProtKB-UniRule"/>
</dbReference>
<evidence type="ECO:0000259" key="6">
    <source>
        <dbReference type="PROSITE" id="PS50250"/>
    </source>
</evidence>
<dbReference type="EMBL" id="LR023602">
    <property type="protein sequence ID" value="SVE93221.1"/>
    <property type="molecule type" value="mRNA"/>
</dbReference>
<accession>A0A4Y7NJ21</accession>
<reference evidence="7" key="1">
    <citation type="submission" date="2018-08" db="EMBL/GenBank/DDBJ databases">
        <authorList>
            <person name="Cornetti L."/>
        </authorList>
    </citation>
    <scope>NUCLEOTIDE SEQUENCE</scope>
    <source>
        <strain evidence="7">DE-FRO-2-1</strain>
    </source>
</reference>
<dbReference type="Gene3D" id="1.25.40.250">
    <property type="entry name" value="ARM repeat, domain 1"/>
    <property type="match status" value="1"/>
</dbReference>